<dbReference type="Proteomes" id="UP000805704">
    <property type="component" value="Chromosome 11"/>
</dbReference>
<accession>A0ACB7FES0</accession>
<sequence>MEELQRLPPELWVSIFSYLSTEDRHVVRTCCRYLKKLVDHPSLWRSDTVLLSDLRRYTYGFWDTLRHRKLTRVAVRHLRRKEWRRLVKFLPSLTAIVFVDGGRLYREKYLDNLARFPDLRDFGVRNATWDEPMLGRSLSEQLRDRLTHLSVCNVRLTCTVEFINTVSQLVNLRYLLFHQQGEGYGLDTVRPVPRGVFHNLLLHLKKLKHLSWGMRGEPPEPLPDDYLSPADPEQPGAFRYGGPALTSLELVDYPETILPENALRSLTSLRSLAVRYRYIREGIECRLRTWLSPLQQLETLTIIGGNSLAVYTTTIPSSVTRLTLRVAITLKDMDSIAPKVPALEHLDIEQNRSSGSLCRRIPMLFPQLRTLRIRFFRREPEKDLLSLHRLRHLVQLELLVERSFILRDYLNGHPWPSPGVQELINQLRELSENRITEDEDAGEEDEDVGEEDEDANEEDKDAGEEDEDAGEEDELQHEPEQVTCECPAGVTEWFICPLGVAVAPLLEVLQVLNGEGVIS</sequence>
<protein>
    <submittedName>
        <fullName evidence="1">Uncharacterized protein</fullName>
    </submittedName>
</protein>
<comment type="caution">
    <text evidence="1">The sequence shown here is derived from an EMBL/GenBank/DDBJ whole genome shotgun (WGS) entry which is preliminary data.</text>
</comment>
<dbReference type="EMBL" id="CM024799">
    <property type="protein sequence ID" value="KAG8013049.1"/>
    <property type="molecule type" value="Genomic_DNA"/>
</dbReference>
<evidence type="ECO:0000313" key="1">
    <source>
        <dbReference type="EMBL" id="KAG8013049.1"/>
    </source>
</evidence>
<reference evidence="1" key="1">
    <citation type="submission" date="2020-04" db="EMBL/GenBank/DDBJ databases">
        <title>A chromosome-scale assembly and high-density genetic map of the yellow drum (Nibea albiflora) genome.</title>
        <authorList>
            <person name="Xu D."/>
            <person name="Zhang W."/>
            <person name="Chen R."/>
            <person name="Tan P."/>
            <person name="Wang L."/>
            <person name="Song H."/>
            <person name="Tian L."/>
            <person name="Zhu Q."/>
            <person name="Wang B."/>
        </authorList>
    </citation>
    <scope>NUCLEOTIDE SEQUENCE</scope>
    <source>
        <strain evidence="1">ZJHYS-2018</strain>
    </source>
</reference>
<name>A0ACB7FES0_NIBAL</name>
<evidence type="ECO:0000313" key="2">
    <source>
        <dbReference type="Proteomes" id="UP000805704"/>
    </source>
</evidence>
<proteinExistence type="predicted"/>
<organism evidence="1 2">
    <name type="scientific">Nibea albiflora</name>
    <name type="common">Yellow drum</name>
    <name type="synonym">Corvina albiflora</name>
    <dbReference type="NCBI Taxonomy" id="240163"/>
    <lineage>
        <taxon>Eukaryota</taxon>
        <taxon>Metazoa</taxon>
        <taxon>Chordata</taxon>
        <taxon>Craniata</taxon>
        <taxon>Vertebrata</taxon>
        <taxon>Euteleostomi</taxon>
        <taxon>Actinopterygii</taxon>
        <taxon>Neopterygii</taxon>
        <taxon>Teleostei</taxon>
        <taxon>Neoteleostei</taxon>
        <taxon>Acanthomorphata</taxon>
        <taxon>Eupercaria</taxon>
        <taxon>Sciaenidae</taxon>
        <taxon>Nibea</taxon>
    </lineage>
</organism>
<gene>
    <name evidence="1" type="ORF">GBF38_021244</name>
</gene>
<keyword evidence="2" id="KW-1185">Reference proteome</keyword>